<gene>
    <name evidence="4" type="ORF">KK1_027347</name>
</gene>
<evidence type="ECO:0000313" key="5">
    <source>
        <dbReference type="Proteomes" id="UP000075243"/>
    </source>
</evidence>
<name>A0A151S7V8_CAJCA</name>
<reference evidence="4" key="1">
    <citation type="journal article" date="2012" name="Nat. Biotechnol.">
        <title>Draft genome sequence of pigeonpea (Cajanus cajan), an orphan legume crop of resource-poor farmers.</title>
        <authorList>
            <person name="Varshney R.K."/>
            <person name="Chen W."/>
            <person name="Li Y."/>
            <person name="Bharti A.K."/>
            <person name="Saxena R.K."/>
            <person name="Schlueter J.A."/>
            <person name="Donoghue M.T."/>
            <person name="Azam S."/>
            <person name="Fan G."/>
            <person name="Whaley A.M."/>
            <person name="Farmer A.D."/>
            <person name="Sheridan J."/>
            <person name="Iwata A."/>
            <person name="Tuteja R."/>
            <person name="Penmetsa R.V."/>
            <person name="Wu W."/>
            <person name="Upadhyaya H.D."/>
            <person name="Yang S.P."/>
            <person name="Shah T."/>
            <person name="Saxena K.B."/>
            <person name="Michael T."/>
            <person name="McCombie W.R."/>
            <person name="Yang B."/>
            <person name="Zhang G."/>
            <person name="Yang H."/>
            <person name="Wang J."/>
            <person name="Spillane C."/>
            <person name="Cook D.R."/>
            <person name="May G.D."/>
            <person name="Xu X."/>
            <person name="Jackson S.A."/>
        </authorList>
    </citation>
    <scope>NUCLEOTIDE SEQUENCE [LARGE SCALE GENOMIC DNA]</scope>
</reference>
<dbReference type="InterPro" id="IPR025558">
    <property type="entry name" value="DUF4283"/>
</dbReference>
<keyword evidence="5" id="KW-1185">Reference proteome</keyword>
<dbReference type="Gramene" id="C.cajan_28591.t">
    <property type="protein sequence ID" value="C.cajan_28591.t"/>
    <property type="gene ID" value="C.cajan_28591"/>
</dbReference>
<feature type="region of interest" description="Disordered" evidence="2">
    <location>
        <begin position="283"/>
        <end position="313"/>
    </location>
</feature>
<dbReference type="Pfam" id="PF14111">
    <property type="entry name" value="DUF4283"/>
    <property type="match status" value="1"/>
</dbReference>
<accession>A0A151S7V8</accession>
<feature type="compositionally biased region" description="Basic and acidic residues" evidence="2">
    <location>
        <begin position="21"/>
        <end position="30"/>
    </location>
</feature>
<dbReference type="AlphaFoldDB" id="A0A151S7V8"/>
<dbReference type="PANTHER" id="PTHR31286">
    <property type="entry name" value="GLYCINE-RICH CELL WALL STRUCTURAL PROTEIN 1.8-LIKE"/>
    <property type="match status" value="1"/>
</dbReference>
<dbReference type="GO" id="GO:0003676">
    <property type="term" value="F:nucleic acid binding"/>
    <property type="evidence" value="ECO:0007669"/>
    <property type="project" value="InterPro"/>
</dbReference>
<protein>
    <submittedName>
        <fullName evidence="4">Transposon TX1 uncharacterized</fullName>
    </submittedName>
</protein>
<evidence type="ECO:0000256" key="1">
    <source>
        <dbReference type="PROSITE-ProRule" id="PRU00047"/>
    </source>
</evidence>
<feature type="compositionally biased region" description="Polar residues" evidence="2">
    <location>
        <begin position="298"/>
        <end position="307"/>
    </location>
</feature>
<feature type="domain" description="CCHC-type" evidence="3">
    <location>
        <begin position="240"/>
        <end position="253"/>
    </location>
</feature>
<dbReference type="PROSITE" id="PS50158">
    <property type="entry name" value="ZF_CCHC"/>
    <property type="match status" value="1"/>
</dbReference>
<sequence length="594" mass="67031">MDNKPDRPPDGSGKVQAGVSFRDKVTGNKDPPLAREKIDFLKSKLVRFEWEEGDRLRPRCFVDETVMNSLAQPFHDALVVKLLGKHIGFKLMRDKLQAVWKPTGGFDVIDIGFDYFMVKFDREEDRNKALFDGPWLMFDHYLIVRPWSPDFVAEDSLVEKTLVWIWLPGLGVMYYDEAFLMAFASAVGRPIKIDFNTANVTRGKFARICVEIDLTLPVVGKIWLNNHWYKVEYEALHIICSSCGCYGHVSRNCHSKASSQTTTHIPTVPVDKDGDHVEVGGGGVSNVGGGEKPRGSTVVPNSVSGNSEPPGVNKGHDDANIDLVHAQVLVDVNSDFSVQLLDSHPQAITILINKGDKTWGFSTVYASPVPLARERLWVHFSQLRGMFSFPRLLAGDFNEILLPSKVRGGQFISSRAQKFSQQEELFWMQKSKEQWVKFGDRNYKFFHAQTVVRRKRNKIHGLFLDDGSWATDPEVLKVEVNRFFQKLFSVDTPVSPTKLQIDRMPSLGIEGASLLEGLITMEEVRRAVMSMGTFKAPGPDGFQPFFFKQYWEIVGVDLWRMVSEAFNNGGMTDSSILDTLLVLIPKVDNLVHLK</sequence>
<dbReference type="EMBL" id="KQ483447">
    <property type="protein sequence ID" value="KYP50882.1"/>
    <property type="molecule type" value="Genomic_DNA"/>
</dbReference>
<feature type="region of interest" description="Disordered" evidence="2">
    <location>
        <begin position="1"/>
        <end position="30"/>
    </location>
</feature>
<organism evidence="4 5">
    <name type="scientific">Cajanus cajan</name>
    <name type="common">Pigeon pea</name>
    <name type="synonym">Cajanus indicus</name>
    <dbReference type="NCBI Taxonomy" id="3821"/>
    <lineage>
        <taxon>Eukaryota</taxon>
        <taxon>Viridiplantae</taxon>
        <taxon>Streptophyta</taxon>
        <taxon>Embryophyta</taxon>
        <taxon>Tracheophyta</taxon>
        <taxon>Spermatophyta</taxon>
        <taxon>Magnoliopsida</taxon>
        <taxon>eudicotyledons</taxon>
        <taxon>Gunneridae</taxon>
        <taxon>Pentapetalae</taxon>
        <taxon>rosids</taxon>
        <taxon>fabids</taxon>
        <taxon>Fabales</taxon>
        <taxon>Fabaceae</taxon>
        <taxon>Papilionoideae</taxon>
        <taxon>50 kb inversion clade</taxon>
        <taxon>NPAAA clade</taxon>
        <taxon>indigoferoid/millettioid clade</taxon>
        <taxon>Phaseoleae</taxon>
        <taxon>Cajanus</taxon>
    </lineage>
</organism>
<dbReference type="PANTHER" id="PTHR31286:SF171">
    <property type="entry name" value="CCHC-TYPE DOMAIN-CONTAINING PROTEIN"/>
    <property type="match status" value="1"/>
</dbReference>
<keyword evidence="1" id="KW-0862">Zinc</keyword>
<keyword evidence="1" id="KW-0479">Metal-binding</keyword>
<dbReference type="InterPro" id="IPR001878">
    <property type="entry name" value="Znf_CCHC"/>
</dbReference>
<evidence type="ECO:0000259" key="3">
    <source>
        <dbReference type="PROSITE" id="PS50158"/>
    </source>
</evidence>
<evidence type="ECO:0000256" key="2">
    <source>
        <dbReference type="SAM" id="MobiDB-lite"/>
    </source>
</evidence>
<dbReference type="InterPro" id="IPR040256">
    <property type="entry name" value="At4g02000-like"/>
</dbReference>
<evidence type="ECO:0000313" key="4">
    <source>
        <dbReference type="EMBL" id="KYP50882.1"/>
    </source>
</evidence>
<proteinExistence type="predicted"/>
<keyword evidence="1" id="KW-0863">Zinc-finger</keyword>
<dbReference type="Proteomes" id="UP000075243">
    <property type="component" value="Unassembled WGS sequence"/>
</dbReference>
<dbReference type="GO" id="GO:0008270">
    <property type="term" value="F:zinc ion binding"/>
    <property type="evidence" value="ECO:0007669"/>
    <property type="project" value="UniProtKB-KW"/>
</dbReference>